<proteinExistence type="predicted"/>
<dbReference type="Pfam" id="PF13749">
    <property type="entry name" value="HATPase_c_4"/>
    <property type="match status" value="1"/>
</dbReference>
<dbReference type="EMBL" id="CAADFO010000082">
    <property type="protein sequence ID" value="VFK31344.1"/>
    <property type="molecule type" value="Genomic_DNA"/>
</dbReference>
<dbReference type="InterPro" id="IPR038475">
    <property type="entry name" value="RecG_C_sf"/>
</dbReference>
<keyword evidence="1" id="KW-0067">ATP-binding</keyword>
<dbReference type="AlphaFoldDB" id="A0A450XQ27"/>
<evidence type="ECO:0000313" key="1">
    <source>
        <dbReference type="EMBL" id="VFK31344.1"/>
    </source>
</evidence>
<keyword evidence="1" id="KW-0547">Nucleotide-binding</keyword>
<evidence type="ECO:0000313" key="2">
    <source>
        <dbReference type="EMBL" id="VFK34702.1"/>
    </source>
</evidence>
<gene>
    <name evidence="1" type="ORF">BECKMB1821G_GA0114241_10823</name>
    <name evidence="3" type="ORF">BECKMB1821H_GA0114242_10862</name>
    <name evidence="2" type="ORF">BECKMB1821I_GA0114274_10813</name>
</gene>
<name>A0A450XQ27_9GAMM</name>
<dbReference type="GO" id="GO:0004386">
    <property type="term" value="F:helicase activity"/>
    <property type="evidence" value="ECO:0007669"/>
    <property type="project" value="UniProtKB-KW"/>
</dbReference>
<dbReference type="EMBL" id="CAADGH010000086">
    <property type="protein sequence ID" value="VFK76954.1"/>
    <property type="molecule type" value="Genomic_DNA"/>
</dbReference>
<dbReference type="PANTHER" id="PTHR30595">
    <property type="entry name" value="GLPR-RELATED TRANSCRIPTIONAL REPRESSOR"/>
    <property type="match status" value="1"/>
</dbReference>
<protein>
    <submittedName>
        <fullName evidence="1">ATP-dependent DNA helicase RecG</fullName>
    </submittedName>
</protein>
<keyword evidence="1" id="KW-0378">Hydrolase</keyword>
<reference evidence="1" key="1">
    <citation type="submission" date="2019-02" db="EMBL/GenBank/DDBJ databases">
        <authorList>
            <person name="Gruber-Vodicka R. H."/>
            <person name="Seah K. B. B."/>
        </authorList>
    </citation>
    <scope>NUCLEOTIDE SEQUENCE</scope>
    <source>
        <strain evidence="1">BECK_BZ197</strain>
        <strain evidence="3">BECK_BZ198</strain>
        <strain evidence="2">BECK_BZ199</strain>
    </source>
</reference>
<organism evidence="1">
    <name type="scientific">Candidatus Kentrum sp. MB</name>
    <dbReference type="NCBI Taxonomy" id="2138164"/>
    <lineage>
        <taxon>Bacteria</taxon>
        <taxon>Pseudomonadati</taxon>
        <taxon>Pseudomonadota</taxon>
        <taxon>Gammaproteobacteria</taxon>
        <taxon>Candidatus Kentrum</taxon>
    </lineage>
</organism>
<dbReference type="EMBL" id="CAADFQ010000081">
    <property type="protein sequence ID" value="VFK34702.1"/>
    <property type="molecule type" value="Genomic_DNA"/>
</dbReference>
<sequence>MSPNLPSHPRYASQYSPAVWVHYPPWNASFRFMMIPHITYKETTVPQPATPATESPSNCLSHYDATEVAGTGLRDLDMSRLEHYFQQYDFDFSAEDDKARLLYNADLMSESGRVTVAGLLLFGIHPQRYLPFSAISIARFMGEEISDEIVDQQVVDGTSSRQVDGALAIVKRNLFRPSRIQGAKTVDTRFQYPDKVFRELIVNAIVHRNYAIMGSRIRILMFDNRIEFISPGRLPNGITIEKLRVGVSCAVNPLLLRYMENLRYIDKLGRGLPMVCRTAEKSGKVVTFEEFGEEFRVVIQL</sequence>
<evidence type="ECO:0000313" key="3">
    <source>
        <dbReference type="EMBL" id="VFK76954.1"/>
    </source>
</evidence>
<accession>A0A450XQ27</accession>
<dbReference type="Gene3D" id="3.30.565.60">
    <property type="match status" value="1"/>
</dbReference>
<keyword evidence="1" id="KW-0347">Helicase</keyword>
<dbReference type="PANTHER" id="PTHR30595:SF6">
    <property type="entry name" value="SCHLAFEN ALBA-2 DOMAIN-CONTAINING PROTEIN"/>
    <property type="match status" value="1"/>
</dbReference>